<organism evidence="4 5">
    <name type="scientific">Thermopolyspora flexuosa</name>
    <dbReference type="NCBI Taxonomy" id="103836"/>
    <lineage>
        <taxon>Bacteria</taxon>
        <taxon>Bacillati</taxon>
        <taxon>Actinomycetota</taxon>
        <taxon>Actinomycetes</taxon>
        <taxon>Streptosporangiales</taxon>
        <taxon>Streptosporangiaceae</taxon>
        <taxon>Thermopolyspora</taxon>
    </lineage>
</organism>
<comment type="caution">
    <text evidence="4">The sequence shown here is derived from an EMBL/GenBank/DDBJ whole genome shotgun (WGS) entry which is preliminary data.</text>
</comment>
<accession>A0A543IV56</accession>
<feature type="chain" id="PRO_5022042668" description="ARB-07466-like C-terminal domain-containing protein" evidence="2">
    <location>
        <begin position="24"/>
        <end position="329"/>
    </location>
</feature>
<protein>
    <recommendedName>
        <fullName evidence="3">ARB-07466-like C-terminal domain-containing protein</fullName>
    </recommendedName>
</protein>
<evidence type="ECO:0000313" key="4">
    <source>
        <dbReference type="EMBL" id="TQM74441.1"/>
    </source>
</evidence>
<keyword evidence="1" id="KW-0175">Coiled coil</keyword>
<feature type="coiled-coil region" evidence="1">
    <location>
        <begin position="36"/>
        <end position="105"/>
    </location>
</feature>
<evidence type="ECO:0000256" key="2">
    <source>
        <dbReference type="SAM" id="SignalP"/>
    </source>
</evidence>
<dbReference type="Proteomes" id="UP000319213">
    <property type="component" value="Unassembled WGS sequence"/>
</dbReference>
<keyword evidence="5" id="KW-1185">Reference proteome</keyword>
<feature type="coiled-coil region" evidence="1">
    <location>
        <begin position="143"/>
        <end position="188"/>
    </location>
</feature>
<dbReference type="InterPro" id="IPR058593">
    <property type="entry name" value="ARB_07466-like_C"/>
</dbReference>
<evidence type="ECO:0000256" key="1">
    <source>
        <dbReference type="SAM" id="Coils"/>
    </source>
</evidence>
<gene>
    <name evidence="4" type="ORF">FHX40_1112</name>
</gene>
<dbReference type="OrthoDB" id="2989771at2"/>
<feature type="signal peptide" evidence="2">
    <location>
        <begin position="1"/>
        <end position="23"/>
    </location>
</feature>
<dbReference type="RefSeq" id="WP_142258613.1">
    <property type="nucleotide sequence ID" value="NZ_BMPV01000006.1"/>
</dbReference>
<evidence type="ECO:0000259" key="3">
    <source>
        <dbReference type="Pfam" id="PF26571"/>
    </source>
</evidence>
<dbReference type="Pfam" id="PF26571">
    <property type="entry name" value="VldE"/>
    <property type="match status" value="1"/>
</dbReference>
<evidence type="ECO:0000313" key="5">
    <source>
        <dbReference type="Proteomes" id="UP000319213"/>
    </source>
</evidence>
<keyword evidence="2" id="KW-0732">Signal</keyword>
<name>A0A543IV56_9ACTN</name>
<dbReference type="EMBL" id="VFPQ01000001">
    <property type="protein sequence ID" value="TQM74441.1"/>
    <property type="molecule type" value="Genomic_DNA"/>
</dbReference>
<feature type="domain" description="ARB-07466-like C-terminal" evidence="3">
    <location>
        <begin position="214"/>
        <end position="321"/>
    </location>
</feature>
<reference evidence="4 5" key="1">
    <citation type="submission" date="2019-06" db="EMBL/GenBank/DDBJ databases">
        <title>Sequencing the genomes of 1000 actinobacteria strains.</title>
        <authorList>
            <person name="Klenk H.-P."/>
        </authorList>
    </citation>
    <scope>NUCLEOTIDE SEQUENCE [LARGE SCALE GENOMIC DNA]</scope>
    <source>
        <strain evidence="4 5">DSM 43186</strain>
    </source>
</reference>
<dbReference type="AlphaFoldDB" id="A0A543IV56"/>
<sequence length="329" mass="36314">MFRCVLFWCAAVLVAVAIGPAPAAATAEPKPESTSKAGSTASVAELRRELADLERRLDRLIRTYNGKRAELQRARTEERAARERLRDAEEAYRAAARQVAELANLRYQTSGLDLPNALFGPGLGNAAVLEHLAAQRTAALGRYAAAQQERRTAAEQATRLAERIRDQADEVNAERKRAERLIARIKQRLDRLVPLAPGRLPGGGFAPELPNGPDNITPRTRLMRDLVTERFPTGFAPGCFRAVNDGGEHPLGRACDFMLSSGGAMPTPDKIALGHRIAEFLIENANRLGVKYVIYRQRIYHMSNPGWRPMADRGSITANHFDHVHVSML</sequence>
<proteinExistence type="predicted"/>